<dbReference type="EMBL" id="BFAG01000001">
    <property type="protein sequence ID" value="GBF04378.1"/>
    <property type="molecule type" value="Genomic_DNA"/>
</dbReference>
<keyword evidence="1" id="KW-0472">Membrane</keyword>
<dbReference type="AlphaFoldDB" id="A0A2I9DEJ2"/>
<dbReference type="Proteomes" id="UP000236569">
    <property type="component" value="Unassembled WGS sequence"/>
</dbReference>
<keyword evidence="1" id="KW-0812">Transmembrane</keyword>
<feature type="transmembrane region" description="Helical" evidence="1">
    <location>
        <begin position="125"/>
        <end position="144"/>
    </location>
</feature>
<organism evidence="2 3">
    <name type="scientific">Deinococcus aerius</name>
    <dbReference type="NCBI Taxonomy" id="200253"/>
    <lineage>
        <taxon>Bacteria</taxon>
        <taxon>Thermotogati</taxon>
        <taxon>Deinococcota</taxon>
        <taxon>Deinococci</taxon>
        <taxon>Deinococcales</taxon>
        <taxon>Deinococcaceae</taxon>
        <taxon>Deinococcus</taxon>
    </lineage>
</organism>
<feature type="transmembrane region" description="Helical" evidence="1">
    <location>
        <begin position="164"/>
        <end position="185"/>
    </location>
</feature>
<evidence type="ECO:0000256" key="1">
    <source>
        <dbReference type="SAM" id="Phobius"/>
    </source>
</evidence>
<evidence type="ECO:0000313" key="3">
    <source>
        <dbReference type="Proteomes" id="UP000236569"/>
    </source>
</evidence>
<sequence>MTGTASPTRQRRRARPLPDPVRVSPFWTVLRLLGGWAMLALLAYLLWTPSNPVVGGGWAERLLAWVLLTILADEFGGWFGYFGVLLGGLPFFAPGELGTQWPVILPLVGGALLALLLVKHSGGAFVLPFAAVIFALPLLAVGRYGTKLDPGLTLPGTATFQRAALSAMVAGLAFSFVRQLVGVAVRYSRRRRAARSAALAAARVAPLPVESAPTTTTEVITAVPVTEETTPAQQASGEPGQRA</sequence>
<proteinExistence type="predicted"/>
<gene>
    <name evidence="2" type="ORF">DAERI_010550</name>
</gene>
<reference evidence="3" key="1">
    <citation type="submission" date="2018-01" db="EMBL/GenBank/DDBJ databases">
        <title>Draft Genome Sequence of the Radioresistant Bacterium Deinococcus aerius TR0125, Isolated from the Higher Atmosphere above Japan.</title>
        <authorList>
            <person name="Satoh K."/>
            <person name="Arai H."/>
            <person name="Sanzen T."/>
            <person name="Kawaguchi Y."/>
            <person name="Hayashi H."/>
            <person name="Yokobori S."/>
            <person name="Yamagishi A."/>
            <person name="Oono Y."/>
            <person name="Narumi I."/>
        </authorList>
    </citation>
    <scope>NUCLEOTIDE SEQUENCE [LARGE SCALE GENOMIC DNA]</scope>
    <source>
        <strain evidence="3">TR0125</strain>
    </source>
</reference>
<accession>A0A2I9DEJ2</accession>
<feature type="transmembrane region" description="Helical" evidence="1">
    <location>
        <begin position="101"/>
        <end position="118"/>
    </location>
</feature>
<keyword evidence="3" id="KW-1185">Reference proteome</keyword>
<feature type="transmembrane region" description="Helical" evidence="1">
    <location>
        <begin position="26"/>
        <end position="47"/>
    </location>
</feature>
<keyword evidence="1" id="KW-1133">Transmembrane helix</keyword>
<name>A0A2I9DEJ2_9DEIO</name>
<comment type="caution">
    <text evidence="2">The sequence shown here is derived from an EMBL/GenBank/DDBJ whole genome shotgun (WGS) entry which is preliminary data.</text>
</comment>
<dbReference type="RefSeq" id="WP_235610202.1">
    <property type="nucleotide sequence ID" value="NZ_BFAG01000001.1"/>
</dbReference>
<evidence type="ECO:0000313" key="2">
    <source>
        <dbReference type="EMBL" id="GBF04378.1"/>
    </source>
</evidence>
<protein>
    <submittedName>
        <fullName evidence="2">Uncharacterized protein</fullName>
    </submittedName>
</protein>
<feature type="transmembrane region" description="Helical" evidence="1">
    <location>
        <begin position="62"/>
        <end position="81"/>
    </location>
</feature>